<dbReference type="GO" id="GO:0000978">
    <property type="term" value="F:RNA polymerase II cis-regulatory region sequence-specific DNA binding"/>
    <property type="evidence" value="ECO:0007669"/>
    <property type="project" value="InterPro"/>
</dbReference>
<keyword evidence="3" id="KW-0677">Repeat</keyword>
<keyword evidence="11" id="KW-1185">Reference proteome</keyword>
<feature type="non-terminal residue" evidence="10">
    <location>
        <position position="1"/>
    </location>
</feature>
<dbReference type="OrthoDB" id="654211at2759"/>
<dbReference type="SUPFAM" id="SSF57667">
    <property type="entry name" value="beta-beta-alpha zinc fingers"/>
    <property type="match status" value="1"/>
</dbReference>
<feature type="non-terminal residue" evidence="10">
    <location>
        <position position="225"/>
    </location>
</feature>
<organism evidence="10 11">
    <name type="scientific">Scytalidium lignicola</name>
    <name type="common">Hyphomycete</name>
    <dbReference type="NCBI Taxonomy" id="5539"/>
    <lineage>
        <taxon>Eukaryota</taxon>
        <taxon>Fungi</taxon>
        <taxon>Dikarya</taxon>
        <taxon>Ascomycota</taxon>
        <taxon>Pezizomycotina</taxon>
        <taxon>Leotiomycetes</taxon>
        <taxon>Leotiomycetes incertae sedis</taxon>
        <taxon>Scytalidium</taxon>
    </lineage>
</organism>
<dbReference type="InterPro" id="IPR013087">
    <property type="entry name" value="Znf_C2H2_type"/>
</dbReference>
<keyword evidence="5" id="KW-0862">Zinc</keyword>
<proteinExistence type="predicted"/>
<feature type="compositionally biased region" description="Low complexity" evidence="8">
    <location>
        <begin position="103"/>
        <end position="118"/>
    </location>
</feature>
<evidence type="ECO:0000256" key="5">
    <source>
        <dbReference type="ARBA" id="ARBA00022833"/>
    </source>
</evidence>
<name>A0A3E2GW43_SCYLI</name>
<evidence type="ECO:0000259" key="9">
    <source>
        <dbReference type="PROSITE" id="PS50157"/>
    </source>
</evidence>
<protein>
    <recommendedName>
        <fullName evidence="9">C2H2-type domain-containing protein</fullName>
    </recommendedName>
</protein>
<comment type="subcellular location">
    <subcellularLocation>
        <location evidence="1">Nucleus</location>
    </subcellularLocation>
</comment>
<dbReference type="GO" id="GO:0000981">
    <property type="term" value="F:DNA-binding transcription factor activity, RNA polymerase II-specific"/>
    <property type="evidence" value="ECO:0007669"/>
    <property type="project" value="InterPro"/>
</dbReference>
<feature type="region of interest" description="Disordered" evidence="8">
    <location>
        <begin position="143"/>
        <end position="180"/>
    </location>
</feature>
<feature type="domain" description="C2H2-type" evidence="9">
    <location>
        <begin position="59"/>
        <end position="82"/>
    </location>
</feature>
<evidence type="ECO:0000256" key="7">
    <source>
        <dbReference type="PROSITE-ProRule" id="PRU00042"/>
    </source>
</evidence>
<sequence>MVKSAPVDTDTITVLSPLDVAAAAKKQKRNHICSICSKAFKRSEHCSRHEAAHSRQRPYKCRFCDRKYARKDLVIRHGRNLHPEAFDPIPQKKSAAGRVNKNQSSQPRRPRSSTQGSSYTQELVSPLSVSSTTAGFDHTQTLTDFFHPDDSPPIYNGNGFSRPVHISPSSPTPEHISPLEDFDPDLIFGDYDSLGSLDDSLRRTRRGLDDGIPLDPAITAGEWIV</sequence>
<gene>
    <name evidence="10" type="ORF">B7463_g11043</name>
</gene>
<dbReference type="InterPro" id="IPR051059">
    <property type="entry name" value="VerF-like"/>
</dbReference>
<keyword evidence="2" id="KW-0479">Metal-binding</keyword>
<dbReference type="InterPro" id="IPR036236">
    <property type="entry name" value="Znf_C2H2_sf"/>
</dbReference>
<dbReference type="SMART" id="SM00355">
    <property type="entry name" value="ZnF_C2H2"/>
    <property type="match status" value="2"/>
</dbReference>
<dbReference type="PROSITE" id="PS00028">
    <property type="entry name" value="ZINC_FINGER_C2H2_1"/>
    <property type="match status" value="2"/>
</dbReference>
<dbReference type="PANTHER" id="PTHR40626">
    <property type="entry name" value="MIP31509P"/>
    <property type="match status" value="1"/>
</dbReference>
<dbReference type="GO" id="GO:0000785">
    <property type="term" value="C:chromatin"/>
    <property type="evidence" value="ECO:0007669"/>
    <property type="project" value="TreeGrafter"/>
</dbReference>
<feature type="region of interest" description="Disordered" evidence="8">
    <location>
        <begin position="83"/>
        <end position="124"/>
    </location>
</feature>
<comment type="caution">
    <text evidence="10">The sequence shown here is derived from an EMBL/GenBank/DDBJ whole genome shotgun (WGS) entry which is preliminary data.</text>
</comment>
<keyword evidence="6" id="KW-0539">Nucleus</keyword>
<dbReference type="Proteomes" id="UP000258309">
    <property type="component" value="Unassembled WGS sequence"/>
</dbReference>
<evidence type="ECO:0000256" key="6">
    <source>
        <dbReference type="ARBA" id="ARBA00023242"/>
    </source>
</evidence>
<dbReference type="GO" id="GO:0005634">
    <property type="term" value="C:nucleus"/>
    <property type="evidence" value="ECO:0007669"/>
    <property type="project" value="UniProtKB-SubCell"/>
</dbReference>
<dbReference type="EMBL" id="NCSJ02000344">
    <property type="protein sequence ID" value="RFU25308.1"/>
    <property type="molecule type" value="Genomic_DNA"/>
</dbReference>
<feature type="domain" description="C2H2-type" evidence="9">
    <location>
        <begin position="31"/>
        <end position="58"/>
    </location>
</feature>
<evidence type="ECO:0000256" key="1">
    <source>
        <dbReference type="ARBA" id="ARBA00004123"/>
    </source>
</evidence>
<dbReference type="GO" id="GO:0008270">
    <property type="term" value="F:zinc ion binding"/>
    <property type="evidence" value="ECO:0007669"/>
    <property type="project" value="UniProtKB-KW"/>
</dbReference>
<dbReference type="AlphaFoldDB" id="A0A3E2GW43"/>
<evidence type="ECO:0000313" key="10">
    <source>
        <dbReference type="EMBL" id="RFU25308.1"/>
    </source>
</evidence>
<dbReference type="PANTHER" id="PTHR40626:SF13">
    <property type="entry name" value="RESPIRATION FACTOR 2-RELATED"/>
    <property type="match status" value="1"/>
</dbReference>
<evidence type="ECO:0000256" key="2">
    <source>
        <dbReference type="ARBA" id="ARBA00022723"/>
    </source>
</evidence>
<dbReference type="Gene3D" id="3.30.160.60">
    <property type="entry name" value="Classic Zinc Finger"/>
    <property type="match status" value="1"/>
</dbReference>
<dbReference type="STRING" id="5539.A0A3E2GW43"/>
<dbReference type="PROSITE" id="PS50157">
    <property type="entry name" value="ZINC_FINGER_C2H2_2"/>
    <property type="match status" value="2"/>
</dbReference>
<evidence type="ECO:0000256" key="3">
    <source>
        <dbReference type="ARBA" id="ARBA00022737"/>
    </source>
</evidence>
<reference evidence="10 11" key="1">
    <citation type="submission" date="2018-05" db="EMBL/GenBank/DDBJ databases">
        <title>Draft genome sequence of Scytalidium lignicola DSM 105466, a ubiquitous saprotrophic fungus.</title>
        <authorList>
            <person name="Buettner E."/>
            <person name="Gebauer A.M."/>
            <person name="Hofrichter M."/>
            <person name="Liers C."/>
            <person name="Kellner H."/>
        </authorList>
    </citation>
    <scope>NUCLEOTIDE SEQUENCE [LARGE SCALE GENOMIC DNA]</scope>
    <source>
        <strain evidence="10 11">DSM 105466</strain>
    </source>
</reference>
<accession>A0A3E2GW43</accession>
<evidence type="ECO:0000256" key="4">
    <source>
        <dbReference type="ARBA" id="ARBA00022771"/>
    </source>
</evidence>
<keyword evidence="4 7" id="KW-0863">Zinc-finger</keyword>
<evidence type="ECO:0000256" key="8">
    <source>
        <dbReference type="SAM" id="MobiDB-lite"/>
    </source>
</evidence>
<evidence type="ECO:0000313" key="11">
    <source>
        <dbReference type="Proteomes" id="UP000258309"/>
    </source>
</evidence>